<dbReference type="GO" id="GO:0006508">
    <property type="term" value="P:proteolysis"/>
    <property type="evidence" value="ECO:0007669"/>
    <property type="project" value="UniProtKB-KW"/>
</dbReference>
<evidence type="ECO:0000256" key="3">
    <source>
        <dbReference type="ARBA" id="ARBA00022763"/>
    </source>
</evidence>
<evidence type="ECO:0000256" key="4">
    <source>
        <dbReference type="ARBA" id="ARBA00022801"/>
    </source>
</evidence>
<dbReference type="InterPro" id="IPR003738">
    <property type="entry name" value="SRAP"/>
</dbReference>
<comment type="similarity">
    <text evidence="1 8">Belongs to the SOS response-associated peptidase family.</text>
</comment>
<sequence length="223" mass="24832">MCGRFSQSQTRAEYLAYLAGEVDARFSAVPEPIGRYNVAPGARVLLLSEINDQLQLDPVLWGYSPEWWHKAPLINARVETAAEGRMFRPLWERGRAIVFADGWYEWVRQGNQKQPYFIYRRDGQPLFMAAIGARPFGLRDDGEGFVIVTAAADKGLIDIHDRRPLVLTPDAARDWLREGLSGDEAGRTAKQGAVPADAFTWHPVSPAVGNVRNQGASLIEPLS</sequence>
<evidence type="ECO:0000256" key="8">
    <source>
        <dbReference type="RuleBase" id="RU364100"/>
    </source>
</evidence>
<name>A0A217EW23_ENTCL</name>
<proteinExistence type="inferred from homology"/>
<protein>
    <recommendedName>
        <fullName evidence="8">Abasic site processing protein</fullName>
        <ecNumber evidence="8">3.4.-.-</ecNumber>
    </recommendedName>
</protein>
<evidence type="ECO:0000313" key="9">
    <source>
        <dbReference type="EMBL" id="ARB02546.1"/>
    </source>
</evidence>
<dbReference type="Pfam" id="PF02586">
    <property type="entry name" value="SRAP"/>
    <property type="match status" value="1"/>
</dbReference>
<dbReference type="AlphaFoldDB" id="A0A217EW23"/>
<organism evidence="9">
    <name type="scientific">Enterobacter cloacae subsp. cloacae</name>
    <dbReference type="NCBI Taxonomy" id="336306"/>
    <lineage>
        <taxon>Bacteria</taxon>
        <taxon>Pseudomonadati</taxon>
        <taxon>Pseudomonadota</taxon>
        <taxon>Gammaproteobacteria</taxon>
        <taxon>Enterobacterales</taxon>
        <taxon>Enterobacteriaceae</taxon>
        <taxon>Enterobacter</taxon>
        <taxon>Enterobacter cloacae complex</taxon>
    </lineage>
</organism>
<gene>
    <name evidence="9" type="ORF">MN051</name>
</gene>
<dbReference type="PANTHER" id="PTHR13604">
    <property type="entry name" value="DC12-RELATED"/>
    <property type="match status" value="1"/>
</dbReference>
<evidence type="ECO:0000256" key="5">
    <source>
        <dbReference type="ARBA" id="ARBA00023124"/>
    </source>
</evidence>
<evidence type="ECO:0000256" key="6">
    <source>
        <dbReference type="ARBA" id="ARBA00023125"/>
    </source>
</evidence>
<evidence type="ECO:0000256" key="2">
    <source>
        <dbReference type="ARBA" id="ARBA00022670"/>
    </source>
</evidence>
<evidence type="ECO:0000256" key="1">
    <source>
        <dbReference type="ARBA" id="ARBA00008136"/>
    </source>
</evidence>
<keyword evidence="4 8" id="KW-0378">Hydrolase</keyword>
<keyword evidence="7" id="KW-0456">Lyase</keyword>
<keyword evidence="5" id="KW-0190">Covalent protein-DNA linkage</keyword>
<accession>A0A217EW23</accession>
<dbReference type="InterPro" id="IPR036590">
    <property type="entry name" value="SRAP-like"/>
</dbReference>
<dbReference type="EMBL" id="KY126370">
    <property type="protein sequence ID" value="ARB02546.1"/>
    <property type="molecule type" value="Genomic_DNA"/>
</dbReference>
<keyword evidence="6" id="KW-0238">DNA-binding</keyword>
<geneLocation type="plasmid" evidence="9">
    <name>pOP-I</name>
</geneLocation>
<dbReference type="PANTHER" id="PTHR13604:SF0">
    <property type="entry name" value="ABASIC SITE PROCESSING PROTEIN HMCES"/>
    <property type="match status" value="1"/>
</dbReference>
<dbReference type="Gene3D" id="3.90.1680.10">
    <property type="entry name" value="SOS response associated peptidase-like"/>
    <property type="match status" value="1"/>
</dbReference>
<dbReference type="RefSeq" id="WP_172689621.1">
    <property type="nucleotide sequence ID" value="NZ_KY126370.1"/>
</dbReference>
<keyword evidence="3" id="KW-0227">DNA damage</keyword>
<evidence type="ECO:0000256" key="7">
    <source>
        <dbReference type="ARBA" id="ARBA00023239"/>
    </source>
</evidence>
<reference evidence="9" key="1">
    <citation type="submission" date="2016-11" db="EMBL/GenBank/DDBJ databases">
        <title>Evolution of class 1 integrons: mobilization and dispersal via food-borne bacteria.</title>
        <authorList>
            <person name="Ghaly T.M."/>
            <person name="Chow L."/>
            <person name="Asher A.J."/>
            <person name="Waldron L.S."/>
            <person name="Gillings M.R."/>
        </authorList>
    </citation>
    <scope>NUCLEOTIDE SEQUENCE</scope>
    <source>
        <strain evidence="9">MN201516</strain>
        <plasmid evidence="9">pOP-I</plasmid>
    </source>
</reference>
<dbReference type="GO" id="GO:0106300">
    <property type="term" value="P:protein-DNA covalent cross-linking repair"/>
    <property type="evidence" value="ECO:0007669"/>
    <property type="project" value="InterPro"/>
</dbReference>
<dbReference type="GO" id="GO:0008233">
    <property type="term" value="F:peptidase activity"/>
    <property type="evidence" value="ECO:0007669"/>
    <property type="project" value="UniProtKB-KW"/>
</dbReference>
<dbReference type="GO" id="GO:0003697">
    <property type="term" value="F:single-stranded DNA binding"/>
    <property type="evidence" value="ECO:0007669"/>
    <property type="project" value="InterPro"/>
</dbReference>
<dbReference type="GO" id="GO:0016829">
    <property type="term" value="F:lyase activity"/>
    <property type="evidence" value="ECO:0007669"/>
    <property type="project" value="UniProtKB-KW"/>
</dbReference>
<keyword evidence="2 8" id="KW-0645">Protease</keyword>
<dbReference type="NCBIfam" id="NF007413">
    <property type="entry name" value="PRK09951.1"/>
    <property type="match status" value="1"/>
</dbReference>
<keyword evidence="9" id="KW-0614">Plasmid</keyword>
<dbReference type="SUPFAM" id="SSF143081">
    <property type="entry name" value="BB1717-like"/>
    <property type="match status" value="1"/>
</dbReference>
<dbReference type="EC" id="3.4.-.-" evidence="8"/>